<dbReference type="NCBIfam" id="NF011470">
    <property type="entry name" value="PRK14887.1"/>
    <property type="match status" value="1"/>
</dbReference>
<accession>A0A484IA05</accession>
<organism evidence="2 3">
    <name type="scientific">Candidatus Nitrosocosmicus franklandianus</name>
    <dbReference type="NCBI Taxonomy" id="1798806"/>
    <lineage>
        <taxon>Archaea</taxon>
        <taxon>Nitrososphaerota</taxon>
        <taxon>Nitrososphaeria</taxon>
        <taxon>Nitrososphaerales</taxon>
        <taxon>Nitrososphaeraceae</taxon>
        <taxon>Candidatus Nitrosocosmicus</taxon>
    </lineage>
</organism>
<evidence type="ECO:0000256" key="1">
    <source>
        <dbReference type="ARBA" id="ARBA00007073"/>
    </source>
</evidence>
<keyword evidence="3" id="KW-1185">Reference proteome</keyword>
<proteinExistence type="inferred from homology"/>
<evidence type="ECO:0008006" key="4">
    <source>
        <dbReference type="Google" id="ProtNLM"/>
    </source>
</evidence>
<dbReference type="InterPro" id="IPR015419">
    <property type="entry name" value="CTAG/Pcc1"/>
</dbReference>
<evidence type="ECO:0000313" key="2">
    <source>
        <dbReference type="EMBL" id="VFJ14073.1"/>
    </source>
</evidence>
<name>A0A484IA05_9ARCH</name>
<evidence type="ECO:0000313" key="3">
    <source>
        <dbReference type="Proteomes" id="UP000294299"/>
    </source>
</evidence>
<sequence length="96" mass="11145">MESYNSKIHIYFNTELNSDFFADYANILNRQLNSIFIALKGDIQSTPDFDTHVTISTENNYIILYVSSNNLSKFRATIITILRLIDLSYSVIRIEQ</sequence>
<protein>
    <recommendedName>
        <fullName evidence="4">Transcription factor Pcc1</fullName>
    </recommendedName>
</protein>
<gene>
    <name evidence="2" type="ORF">NFRAN_1751</name>
</gene>
<comment type="similarity">
    <text evidence="1">Belongs to the CTAG/PCC1 family.</text>
</comment>
<dbReference type="KEGG" id="nfn:NFRAN_1751"/>
<dbReference type="AlphaFoldDB" id="A0A484IA05"/>
<reference evidence="2 3" key="1">
    <citation type="submission" date="2019-02" db="EMBL/GenBank/DDBJ databases">
        <authorList>
            <person name="Lehtovirta-Morley E L."/>
        </authorList>
    </citation>
    <scope>NUCLEOTIDE SEQUENCE [LARGE SCALE GENOMIC DNA]</scope>
    <source>
        <strain evidence="2">NFRAN1</strain>
    </source>
</reference>
<dbReference type="Pfam" id="PF09341">
    <property type="entry name" value="Pcc1"/>
    <property type="match status" value="1"/>
</dbReference>
<dbReference type="Proteomes" id="UP000294299">
    <property type="component" value="Chromosome NFRAN"/>
</dbReference>
<dbReference type="EMBL" id="LR216287">
    <property type="protein sequence ID" value="VFJ14073.1"/>
    <property type="molecule type" value="Genomic_DNA"/>
</dbReference>
<dbReference type="Gene3D" id="3.30.310.50">
    <property type="entry name" value="Alpha-D-phosphohexomutase, C-terminal domain"/>
    <property type="match status" value="1"/>
</dbReference>